<sequence>MHEALPKLVIFVIRLARVTELDHADLEVIEGAVDEAFFFLVVDEEMMPERVLAQHLGITQDHHAILGPGQRNVQPPGIVQETDALVLVASHQAQNDIVLFSALEGVHARDLYLFVEILAHRPVELHVADDIGSLPFVGGDDADLRGHNTSLHETSDYLLTVGGFGTVEIRGTRGGNLFLTQVGVEKHGCLGDGPGEVNVLAEPLLGGDAVLQGALVEHVTRELGKARVHAVLNLQANRPDAQDNETFEEGLAETRARGLLVHNDRTELLMIADKHGLLAA</sequence>
<dbReference type="AlphaFoldDB" id="A0A433QN73"/>
<evidence type="ECO:0000313" key="2">
    <source>
        <dbReference type="Proteomes" id="UP000274822"/>
    </source>
</evidence>
<organism evidence="1 2">
    <name type="scientific">Jimgerdemannia flammicorona</name>
    <dbReference type="NCBI Taxonomy" id="994334"/>
    <lineage>
        <taxon>Eukaryota</taxon>
        <taxon>Fungi</taxon>
        <taxon>Fungi incertae sedis</taxon>
        <taxon>Mucoromycota</taxon>
        <taxon>Mucoromycotina</taxon>
        <taxon>Endogonomycetes</taxon>
        <taxon>Endogonales</taxon>
        <taxon>Endogonaceae</taxon>
        <taxon>Jimgerdemannia</taxon>
    </lineage>
</organism>
<dbReference type="EMBL" id="RBNJ01003153">
    <property type="protein sequence ID" value="RUS31225.1"/>
    <property type="molecule type" value="Genomic_DNA"/>
</dbReference>
<protein>
    <submittedName>
        <fullName evidence="1">Uncharacterized protein</fullName>
    </submittedName>
</protein>
<comment type="caution">
    <text evidence="1">The sequence shown here is derived from an EMBL/GenBank/DDBJ whole genome shotgun (WGS) entry which is preliminary data.</text>
</comment>
<reference evidence="1 2" key="1">
    <citation type="journal article" date="2018" name="New Phytol.">
        <title>Phylogenomics of Endogonaceae and evolution of mycorrhizas within Mucoromycota.</title>
        <authorList>
            <person name="Chang Y."/>
            <person name="Desiro A."/>
            <person name="Na H."/>
            <person name="Sandor L."/>
            <person name="Lipzen A."/>
            <person name="Clum A."/>
            <person name="Barry K."/>
            <person name="Grigoriev I.V."/>
            <person name="Martin F.M."/>
            <person name="Stajich J.E."/>
            <person name="Smith M.E."/>
            <person name="Bonito G."/>
            <person name="Spatafora J.W."/>
        </authorList>
    </citation>
    <scope>NUCLEOTIDE SEQUENCE [LARGE SCALE GENOMIC DNA]</scope>
    <source>
        <strain evidence="1 2">AD002</strain>
    </source>
</reference>
<proteinExistence type="predicted"/>
<gene>
    <name evidence="1" type="ORF">BC938DRAFT_478226</name>
</gene>
<name>A0A433QN73_9FUNG</name>
<dbReference type="Proteomes" id="UP000274822">
    <property type="component" value="Unassembled WGS sequence"/>
</dbReference>
<accession>A0A433QN73</accession>
<keyword evidence="2" id="KW-1185">Reference proteome</keyword>
<evidence type="ECO:0000313" key="1">
    <source>
        <dbReference type="EMBL" id="RUS31225.1"/>
    </source>
</evidence>